<dbReference type="FunCoup" id="A0A1D2VKJ7">
    <property type="interactions" value="78"/>
</dbReference>
<name>A0A1D2VKJ7_9ASCO</name>
<feature type="compositionally biased region" description="Polar residues" evidence="2">
    <location>
        <begin position="1"/>
        <end position="20"/>
    </location>
</feature>
<dbReference type="EMBL" id="KV454478">
    <property type="protein sequence ID" value="ODV62126.1"/>
    <property type="molecule type" value="Genomic_DNA"/>
</dbReference>
<reference evidence="4" key="1">
    <citation type="submission" date="2016-05" db="EMBL/GenBank/DDBJ databases">
        <title>Comparative genomics of biotechnologically important yeasts.</title>
        <authorList>
            <consortium name="DOE Joint Genome Institute"/>
            <person name="Riley R."/>
            <person name="Haridas S."/>
            <person name="Wolfe K.H."/>
            <person name="Lopes M.R."/>
            <person name="Hittinger C.T."/>
            <person name="Goker M."/>
            <person name="Salamov A."/>
            <person name="Wisecaver J."/>
            <person name="Long T.M."/>
            <person name="Aerts A.L."/>
            <person name="Barry K."/>
            <person name="Choi C."/>
            <person name="Clum A."/>
            <person name="Coughlan A.Y."/>
            <person name="Deshpande S."/>
            <person name="Douglass A.P."/>
            <person name="Hanson S.J."/>
            <person name="Klenk H.-P."/>
            <person name="Labutti K."/>
            <person name="Lapidus A."/>
            <person name="Lindquist E."/>
            <person name="Lipzen A."/>
            <person name="Meier-Kolthoff J.P."/>
            <person name="Ohm R.A."/>
            <person name="Otillar R.P."/>
            <person name="Pangilinan J."/>
            <person name="Peng Y."/>
            <person name="Rokas A."/>
            <person name="Rosa C.A."/>
            <person name="Scheuner C."/>
            <person name="Sibirny A.A."/>
            <person name="Slot J.C."/>
            <person name="Stielow J.B."/>
            <person name="Sun H."/>
            <person name="Kurtzman C.P."/>
            <person name="Blackwell M."/>
            <person name="Grigoriev I.V."/>
            <person name="Jeffries T.W."/>
        </authorList>
    </citation>
    <scope>NUCLEOTIDE SEQUENCE [LARGE SCALE GENOMIC DNA]</scope>
    <source>
        <strain evidence="4">DSM 1968</strain>
    </source>
</reference>
<accession>A0A1D2VKJ7</accession>
<feature type="compositionally biased region" description="Polar residues" evidence="2">
    <location>
        <begin position="68"/>
        <end position="101"/>
    </location>
</feature>
<feature type="compositionally biased region" description="Low complexity" evidence="2">
    <location>
        <begin position="182"/>
        <end position="191"/>
    </location>
</feature>
<gene>
    <name evidence="3" type="ORF">ASCRUDRAFT_80422</name>
</gene>
<organism evidence="3 4">
    <name type="scientific">Ascoidea rubescens DSM 1968</name>
    <dbReference type="NCBI Taxonomy" id="1344418"/>
    <lineage>
        <taxon>Eukaryota</taxon>
        <taxon>Fungi</taxon>
        <taxon>Dikarya</taxon>
        <taxon>Ascomycota</taxon>
        <taxon>Saccharomycotina</taxon>
        <taxon>Saccharomycetes</taxon>
        <taxon>Ascoideaceae</taxon>
        <taxon>Ascoidea</taxon>
    </lineage>
</organism>
<dbReference type="RefSeq" id="XP_020048433.1">
    <property type="nucleotide sequence ID" value="XM_020194496.1"/>
</dbReference>
<dbReference type="Proteomes" id="UP000095038">
    <property type="component" value="Unassembled WGS sequence"/>
</dbReference>
<feature type="region of interest" description="Disordered" evidence="2">
    <location>
        <begin position="1"/>
        <end position="107"/>
    </location>
</feature>
<sequence length="533" mass="60197">MSDPSLASSEKIQKIHQNPTSQPPIRHTHFKKQSHINQSLPSSGIPSIDGSSIATSSTSRLSRPLLGNRSSSPSHTTAAAKSTNSPEPKNNISTLAQNHKNPVSPAPKINSIFYTKSSLDFNFSFNNIPNPPPPKTTLKKSNSITTSSFYLRNVKTKNKYSHYKSRSSLSIVYTPDSNALSAAQSIASSQSHHPKTPNNPKDKRSSNPLQRVNMNIETKKLLERTNKYSFLSTNKNTLASSNTKNFEFSSKNQKPPSTAPIEYAFTGACAASKNVKDLNKYDRNQNYDLSKYDTKILDQAKILADNTIKNIESSKINLFGNSKLNSHAILVAQENARLRNINSNSGTIDVGGGLLVSVDDINDVARRNVNPVLQEINRKADEQRRLDLKIIEEERLKKQEKERYKKEQTEREHNQRRQESLLKLERKKQIQNQKEEDKSKITNLYETKAAELSRQHAILFNLQKKEEDLLKRLKEEKEITLKGYETVESELKMQKQIELLEFKNSLDFKKSSFSTLTGSPDPKGNVGVFIEDW</sequence>
<dbReference type="GO" id="GO:0070941">
    <property type="term" value="P:eisosome assembly"/>
    <property type="evidence" value="ECO:0007669"/>
    <property type="project" value="TreeGrafter"/>
</dbReference>
<proteinExistence type="inferred from homology"/>
<comment type="similarity">
    <text evidence="1">Belongs to the EIS1 family.</text>
</comment>
<keyword evidence="4" id="KW-1185">Reference proteome</keyword>
<dbReference type="GeneID" id="30968132"/>
<evidence type="ECO:0000256" key="2">
    <source>
        <dbReference type="SAM" id="MobiDB-lite"/>
    </source>
</evidence>
<dbReference type="PANTHER" id="PTHR28298:SF1">
    <property type="entry name" value="EISOSOME PROTEIN 1"/>
    <property type="match status" value="1"/>
</dbReference>
<feature type="region of interest" description="Disordered" evidence="2">
    <location>
        <begin position="182"/>
        <end position="212"/>
    </location>
</feature>
<dbReference type="Pfam" id="PF12757">
    <property type="entry name" value="Eisosome1"/>
    <property type="match status" value="1"/>
</dbReference>
<evidence type="ECO:0000313" key="3">
    <source>
        <dbReference type="EMBL" id="ODV62126.1"/>
    </source>
</evidence>
<feature type="compositionally biased region" description="Low complexity" evidence="2">
    <location>
        <begin position="39"/>
        <end position="66"/>
    </location>
</feature>
<feature type="region of interest" description="Disordered" evidence="2">
    <location>
        <begin position="399"/>
        <end position="437"/>
    </location>
</feature>
<dbReference type="STRING" id="1344418.A0A1D2VKJ7"/>
<dbReference type="OrthoDB" id="4070583at2759"/>
<protein>
    <submittedName>
        <fullName evidence="3">Uncharacterized protein</fullName>
    </submittedName>
</protein>
<evidence type="ECO:0000256" key="1">
    <source>
        <dbReference type="ARBA" id="ARBA00008528"/>
    </source>
</evidence>
<dbReference type="InParanoid" id="A0A1D2VKJ7"/>
<dbReference type="InterPro" id="IPR024527">
    <property type="entry name" value="Eisosome1"/>
</dbReference>
<dbReference type="AlphaFoldDB" id="A0A1D2VKJ7"/>
<dbReference type="PANTHER" id="PTHR28298">
    <property type="entry name" value="EISOSOME PROTEIN 1"/>
    <property type="match status" value="1"/>
</dbReference>
<evidence type="ECO:0000313" key="4">
    <source>
        <dbReference type="Proteomes" id="UP000095038"/>
    </source>
</evidence>